<dbReference type="PANTHER" id="PTHR12442">
    <property type="entry name" value="DYNEIN INTERMEDIATE CHAIN"/>
    <property type="match status" value="1"/>
</dbReference>
<dbReference type="AlphaFoldDB" id="A0ABD2X5H7"/>
<evidence type="ECO:0000256" key="9">
    <source>
        <dbReference type="ARBA" id="ARBA00024190"/>
    </source>
</evidence>
<dbReference type="Proteomes" id="UP001627154">
    <property type="component" value="Unassembled WGS sequence"/>
</dbReference>
<name>A0ABD2X5H7_9HYME</name>
<keyword evidence="2" id="KW-0963">Cytoplasm</keyword>
<evidence type="ECO:0000256" key="6">
    <source>
        <dbReference type="ARBA" id="ARBA00023069"/>
    </source>
</evidence>
<keyword evidence="3" id="KW-0853">WD repeat</keyword>
<evidence type="ECO:0000256" key="1">
    <source>
        <dbReference type="ARBA" id="ARBA00004611"/>
    </source>
</evidence>
<evidence type="ECO:0000256" key="2">
    <source>
        <dbReference type="ARBA" id="ARBA00022490"/>
    </source>
</evidence>
<dbReference type="SMART" id="SM00320">
    <property type="entry name" value="WD40"/>
    <property type="match status" value="4"/>
</dbReference>
<sequence length="782" mass="89466">MRKKTAISIAPSIMSSQYNRSVSMAFRGGRLNRRSSRVSRYQPTQITRPGGTATTLLQKRDRLRVFDSGDDVTPRNLVHPLHATIGQLGERRTAFDPIVADNYDKSSKVETQRPSFATLSSFSSAYTIDDANAKTDKVEEDLGPRSPTRPLVLQDVVVALDAPSQYHLSKLEEEELDLEDEISILLKETDTMFLFELPQLIEYADTPEAQVLLRENEKYQCIREGKGRKTVNAETQTYEKYYKSIGTHAKRKSRRDCGTFVNDWVMYETFNQINDIHPSKSDETVESKKTKEINRFKFPASKIDKKEAAKQAYAYRYMDELEQQMAELMNTEPFQDVVRTALRILSSKTYDVAQKNFLGLIESDPCDPDFELVYGLELLWEHENELINGKTVAAFKWNPLKDTILAVGYGSANRDQKQQKSQASEGLLLIWSIKNPSLPDRSFQFNSPVSDLDWSKADPNLLAVGFYDGMIRIIDVSEKELTVVREAGRKYSPTFEPHWQVRWWTTKDNRFLKDNAEEQIFAGNQDGRILYYCYSEEADFVPHQIIRLQCIEGHVQGIRRANYGRDTEVPINRHTGIRVLRLHPKSPNEFYVGTEEGAIVRCSIDQPDFYLDHFLAHDGACYTMQYSPFCERIFLTCGADWFCRIWAEGVTEPLMEFSTRMTSVSAATWCPKISTIFATASLNEVCIWDIKRKSHRPASVTEVAPARARITQLEFTKTGKQIVAGDDRGTVYVHKLEGIPLLVLNQTETLAKTIGNALVIKPHLLKKVRKLGQPFDFEEFFD</sequence>
<accession>A0ABD2X5H7</accession>
<evidence type="ECO:0000256" key="5">
    <source>
        <dbReference type="ARBA" id="ARBA00022846"/>
    </source>
</evidence>
<keyword evidence="6" id="KW-0969">Cilium</keyword>
<evidence type="ECO:0000256" key="11">
    <source>
        <dbReference type="ARBA" id="ARBA00041557"/>
    </source>
</evidence>
<gene>
    <name evidence="12" type="ORF">TKK_006484</name>
</gene>
<evidence type="ECO:0000256" key="10">
    <source>
        <dbReference type="ARBA" id="ARBA00040002"/>
    </source>
</evidence>
<dbReference type="InterPro" id="IPR050687">
    <property type="entry name" value="Dynein_IC"/>
</dbReference>
<dbReference type="GO" id="GO:0120293">
    <property type="term" value="C:dynein axonemal particle"/>
    <property type="evidence" value="ECO:0007669"/>
    <property type="project" value="UniProtKB-SubCell"/>
</dbReference>
<keyword evidence="13" id="KW-1185">Reference proteome</keyword>
<evidence type="ECO:0000256" key="8">
    <source>
        <dbReference type="ARBA" id="ARBA00023273"/>
    </source>
</evidence>
<evidence type="ECO:0000256" key="3">
    <source>
        <dbReference type="ARBA" id="ARBA00022574"/>
    </source>
</evidence>
<evidence type="ECO:0000313" key="12">
    <source>
        <dbReference type="EMBL" id="KAL3400138.1"/>
    </source>
</evidence>
<protein>
    <recommendedName>
        <fullName evidence="10">Dynein axonemal intermediate chain 4</fullName>
    </recommendedName>
    <alternativeName>
        <fullName evidence="11">WD repeat-containing protein 78</fullName>
    </alternativeName>
</protein>
<comment type="subcellular location">
    <subcellularLocation>
        <location evidence="1">Cytoplasm</location>
        <location evidence="1">Cytoskeleton</location>
        <location evidence="1">Flagellum axoneme</location>
    </subcellularLocation>
    <subcellularLocation>
        <location evidence="9">Dynein axonemal particle</location>
    </subcellularLocation>
</comment>
<dbReference type="Gene3D" id="2.130.10.10">
    <property type="entry name" value="YVTN repeat-like/Quinoprotein amine dehydrogenase"/>
    <property type="match status" value="1"/>
</dbReference>
<comment type="caution">
    <text evidence="12">The sequence shown here is derived from an EMBL/GenBank/DDBJ whole genome shotgun (WGS) entry which is preliminary data.</text>
</comment>
<keyword evidence="7" id="KW-0206">Cytoskeleton</keyword>
<reference evidence="12 13" key="1">
    <citation type="journal article" date="2024" name="bioRxiv">
        <title>A reference genome for Trichogramma kaykai: A tiny desert-dwelling parasitoid wasp with competing sex-ratio distorters.</title>
        <authorList>
            <person name="Culotta J."/>
            <person name="Lindsey A.R."/>
        </authorList>
    </citation>
    <scope>NUCLEOTIDE SEQUENCE [LARGE SCALE GENOMIC DNA]</scope>
    <source>
        <strain evidence="12 13">KSX58</strain>
    </source>
</reference>
<proteinExistence type="predicted"/>
<dbReference type="InterPro" id="IPR015943">
    <property type="entry name" value="WD40/YVTN_repeat-like_dom_sf"/>
</dbReference>
<organism evidence="12 13">
    <name type="scientific">Trichogramma kaykai</name>
    <dbReference type="NCBI Taxonomy" id="54128"/>
    <lineage>
        <taxon>Eukaryota</taxon>
        <taxon>Metazoa</taxon>
        <taxon>Ecdysozoa</taxon>
        <taxon>Arthropoda</taxon>
        <taxon>Hexapoda</taxon>
        <taxon>Insecta</taxon>
        <taxon>Pterygota</taxon>
        <taxon>Neoptera</taxon>
        <taxon>Endopterygota</taxon>
        <taxon>Hymenoptera</taxon>
        <taxon>Apocrita</taxon>
        <taxon>Proctotrupomorpha</taxon>
        <taxon>Chalcidoidea</taxon>
        <taxon>Trichogrammatidae</taxon>
        <taxon>Trichogramma</taxon>
    </lineage>
</organism>
<dbReference type="InterPro" id="IPR036322">
    <property type="entry name" value="WD40_repeat_dom_sf"/>
</dbReference>
<dbReference type="EMBL" id="JBJJXI010000052">
    <property type="protein sequence ID" value="KAL3400138.1"/>
    <property type="molecule type" value="Genomic_DNA"/>
</dbReference>
<keyword evidence="5" id="KW-0282">Flagellum</keyword>
<dbReference type="InterPro" id="IPR001680">
    <property type="entry name" value="WD40_rpt"/>
</dbReference>
<evidence type="ECO:0000256" key="4">
    <source>
        <dbReference type="ARBA" id="ARBA00022737"/>
    </source>
</evidence>
<evidence type="ECO:0000313" key="13">
    <source>
        <dbReference type="Proteomes" id="UP001627154"/>
    </source>
</evidence>
<dbReference type="PANTHER" id="PTHR12442:SF12">
    <property type="entry name" value="DYNEIN AXONEMAL INTERMEDIATE CHAIN 4"/>
    <property type="match status" value="1"/>
</dbReference>
<dbReference type="SUPFAM" id="SSF50978">
    <property type="entry name" value="WD40 repeat-like"/>
    <property type="match status" value="1"/>
</dbReference>
<evidence type="ECO:0000256" key="7">
    <source>
        <dbReference type="ARBA" id="ARBA00023212"/>
    </source>
</evidence>
<keyword evidence="4" id="KW-0677">Repeat</keyword>
<keyword evidence="8" id="KW-0966">Cell projection</keyword>